<dbReference type="AlphaFoldDB" id="A0A0H3B2J8"/>
<gene>
    <name evidence="1" type="ordered locus">YPK_2314</name>
</gene>
<reference evidence="1" key="1">
    <citation type="submission" date="2008-02" db="EMBL/GenBank/DDBJ databases">
        <title>Complete sequence of Yersinia pseudotuberculosis YPIII.</title>
        <authorList>
            <consortium name="US DOE Joint Genome Institute"/>
            <person name="Challacombe J.F."/>
            <person name="Bruce D."/>
            <person name="Detter J.C."/>
            <person name="Green L."/>
            <person name="Land M."/>
            <person name="Munk C."/>
            <person name="Lindler L.E."/>
            <person name="Nikolich M.P."/>
            <person name="Brettin T."/>
        </authorList>
    </citation>
    <scope>NUCLEOTIDE SEQUENCE</scope>
    <source>
        <strain evidence="1">YPIII</strain>
    </source>
</reference>
<protein>
    <submittedName>
        <fullName evidence="1">Uncharacterized protein</fullName>
    </submittedName>
</protein>
<evidence type="ECO:0000313" key="1">
    <source>
        <dbReference type="EMBL" id="ACA68591.1"/>
    </source>
</evidence>
<dbReference type="PATRIC" id="fig|502800.11.peg.2997"/>
<name>A0A0H3B2J8_YERPY</name>
<dbReference type="RefSeq" id="WP_012304174.1">
    <property type="nucleotide sequence ID" value="NZ_CP009792.1"/>
</dbReference>
<dbReference type="KEGG" id="ypy:YPK_2314"/>
<sequence precursor="true">MKSPCLQIANAILRTHMADMGELTRRAIEENGVLSLRANLRAREKKAITSNTLAGLSMITAIAWQLRENELATFHQLNAATQQFRKSGVIPQFFNEEVQTCRGN</sequence>
<accession>A0A0H3B2J8</accession>
<proteinExistence type="predicted"/>
<dbReference type="EMBL" id="CP000950">
    <property type="protein sequence ID" value="ACA68591.1"/>
    <property type="molecule type" value="Genomic_DNA"/>
</dbReference>
<organism evidence="1">
    <name type="scientific">Yersinia pseudotuberculosis serotype O:3 (strain YPIII)</name>
    <dbReference type="NCBI Taxonomy" id="502800"/>
    <lineage>
        <taxon>Bacteria</taxon>
        <taxon>Pseudomonadati</taxon>
        <taxon>Pseudomonadota</taxon>
        <taxon>Gammaproteobacteria</taxon>
        <taxon>Enterobacterales</taxon>
        <taxon>Yersiniaceae</taxon>
        <taxon>Yersinia</taxon>
    </lineage>
</organism>